<comment type="caution">
    <text evidence="2">The sequence shown here is derived from an EMBL/GenBank/DDBJ whole genome shotgun (WGS) entry which is preliminary data.</text>
</comment>
<dbReference type="Gene3D" id="3.90.550.10">
    <property type="entry name" value="Spore Coat Polysaccharide Biosynthesis Protein SpsA, Chain A"/>
    <property type="match status" value="1"/>
</dbReference>
<dbReference type="PANTHER" id="PTHR43179:SF7">
    <property type="entry name" value="RHAMNOSYLTRANSFERASE WBBL"/>
    <property type="match status" value="1"/>
</dbReference>
<evidence type="ECO:0000259" key="1">
    <source>
        <dbReference type="Pfam" id="PF00535"/>
    </source>
</evidence>
<evidence type="ECO:0000313" key="3">
    <source>
        <dbReference type="Proteomes" id="UP000029226"/>
    </source>
</evidence>
<dbReference type="InterPro" id="IPR001173">
    <property type="entry name" value="Glyco_trans_2-like"/>
</dbReference>
<keyword evidence="2" id="KW-0808">Transferase</keyword>
<dbReference type="AlphaFoldDB" id="A0A090Q8C6"/>
<dbReference type="Proteomes" id="UP000029226">
    <property type="component" value="Unassembled WGS sequence"/>
</dbReference>
<proteinExistence type="predicted"/>
<dbReference type="SUPFAM" id="SSF53448">
    <property type="entry name" value="Nucleotide-diphospho-sugar transferases"/>
    <property type="match status" value="1"/>
</dbReference>
<reference evidence="2 3" key="1">
    <citation type="journal article" date="2014" name="Genome Announc.">
        <title>Draft Genome Sequences of Marine Flavobacterium Nonlabens Strains NR17, NR24, NR27, NR32, NR33, and Ara13.</title>
        <authorList>
            <person name="Nakanishi M."/>
            <person name="Meirelles P."/>
            <person name="Suzuki R."/>
            <person name="Takatani N."/>
            <person name="Mino S."/>
            <person name="Suda W."/>
            <person name="Oshima K."/>
            <person name="Hattori M."/>
            <person name="Ohkuma M."/>
            <person name="Hosokawa M."/>
            <person name="Miyashita K."/>
            <person name="Thompson F.L."/>
            <person name="Niwa A."/>
            <person name="Sawabe T."/>
            <person name="Sawabe T."/>
        </authorList>
    </citation>
    <scope>NUCLEOTIDE SEQUENCE [LARGE SCALE GENOMIC DNA]</scope>
    <source>
        <strain evidence="3">JCM19314</strain>
    </source>
</reference>
<dbReference type="CDD" id="cd04186">
    <property type="entry name" value="GT_2_like_c"/>
    <property type="match status" value="1"/>
</dbReference>
<sequence>MISIIIINFNTPDLVEQAVSSVYQFIGDIPFEIIVIDNASSKGSIEKALINFPDVILVKTKENIGFGRANNLGFEYAKGDFIFLLNSDAYLIDSTTVPLMITYLNQHDKVGIVGPNFIKADGSQNYAYGSLLEKRKIWSDIGFNKLSKEEWSHYATFKVCDVESPKEVGYLAAAGIIIKKSVVDELGLFDPHIFLYYEDMELGWRYAQHDYGSVLLPGATIVHLGGGSGGSISKKLQEKIAASKKYYIKKRFGAFHFYRLQVASFILFSLKRLKRRIS</sequence>
<accession>A0A090Q8C6</accession>
<dbReference type="EMBL" id="BBMM01000002">
    <property type="protein sequence ID" value="GAK99349.1"/>
    <property type="molecule type" value="Genomic_DNA"/>
</dbReference>
<dbReference type="PANTHER" id="PTHR43179">
    <property type="entry name" value="RHAMNOSYLTRANSFERASE WBBL"/>
    <property type="match status" value="1"/>
</dbReference>
<organism evidence="2 3">
    <name type="scientific">Nonlabens ulvanivorans</name>
    <name type="common">Persicivirga ulvanivorans</name>
    <dbReference type="NCBI Taxonomy" id="906888"/>
    <lineage>
        <taxon>Bacteria</taxon>
        <taxon>Pseudomonadati</taxon>
        <taxon>Bacteroidota</taxon>
        <taxon>Flavobacteriia</taxon>
        <taxon>Flavobacteriales</taxon>
        <taxon>Flavobacteriaceae</taxon>
        <taxon>Nonlabens</taxon>
    </lineage>
</organism>
<name>A0A090Q8C6_NONUL</name>
<dbReference type="GO" id="GO:0016740">
    <property type="term" value="F:transferase activity"/>
    <property type="evidence" value="ECO:0007669"/>
    <property type="project" value="UniProtKB-KW"/>
</dbReference>
<evidence type="ECO:0000313" key="2">
    <source>
        <dbReference type="EMBL" id="GAK99349.1"/>
    </source>
</evidence>
<feature type="domain" description="Glycosyltransferase 2-like" evidence="1">
    <location>
        <begin position="3"/>
        <end position="162"/>
    </location>
</feature>
<dbReference type="InterPro" id="IPR029044">
    <property type="entry name" value="Nucleotide-diphossugar_trans"/>
</dbReference>
<protein>
    <submittedName>
        <fullName evidence="2">Glycosyl transferase</fullName>
    </submittedName>
</protein>
<gene>
    <name evidence="2" type="ORF">JCM19314_3394</name>
</gene>
<dbReference type="Pfam" id="PF00535">
    <property type="entry name" value="Glycos_transf_2"/>
    <property type="match status" value="1"/>
</dbReference>